<evidence type="ECO:0000313" key="2">
    <source>
        <dbReference type="EMBL" id="OGG23608.1"/>
    </source>
</evidence>
<feature type="region of interest" description="Disordered" evidence="1">
    <location>
        <begin position="31"/>
        <end position="71"/>
    </location>
</feature>
<name>A0A1F6AFS7_9BACT</name>
<dbReference type="AlphaFoldDB" id="A0A1F6AFS7"/>
<reference evidence="2 3" key="1">
    <citation type="journal article" date="2016" name="Nat. Commun.">
        <title>Thousands of microbial genomes shed light on interconnected biogeochemical processes in an aquifer system.</title>
        <authorList>
            <person name="Anantharaman K."/>
            <person name="Brown C.T."/>
            <person name="Hug L.A."/>
            <person name="Sharon I."/>
            <person name="Castelle C.J."/>
            <person name="Probst A.J."/>
            <person name="Thomas B.C."/>
            <person name="Singh A."/>
            <person name="Wilkins M.J."/>
            <person name="Karaoz U."/>
            <person name="Brodie E.L."/>
            <person name="Williams K.H."/>
            <person name="Hubbard S.S."/>
            <person name="Banfield J.F."/>
        </authorList>
    </citation>
    <scope>NUCLEOTIDE SEQUENCE [LARGE SCALE GENOMIC DNA]</scope>
</reference>
<comment type="caution">
    <text evidence="2">The sequence shown here is derived from an EMBL/GenBank/DDBJ whole genome shotgun (WGS) entry which is preliminary data.</text>
</comment>
<sequence>MQEKVETRPKSSIVQRILRVVFLPIDRLMAYTDPGMGPREGKMREPSMKQEETKNGLGTTGMGFFAPKEKG</sequence>
<gene>
    <name evidence="2" type="ORF">A3A79_00085</name>
</gene>
<feature type="compositionally biased region" description="Basic and acidic residues" evidence="1">
    <location>
        <begin position="39"/>
        <end position="54"/>
    </location>
</feature>
<accession>A0A1F6AFS7</accession>
<organism evidence="2 3">
    <name type="scientific">Candidatus Gottesmanbacteria bacterium RIFCSPLOWO2_01_FULL_43_11b</name>
    <dbReference type="NCBI Taxonomy" id="1798392"/>
    <lineage>
        <taxon>Bacteria</taxon>
        <taxon>Candidatus Gottesmaniibacteriota</taxon>
    </lineage>
</organism>
<evidence type="ECO:0000256" key="1">
    <source>
        <dbReference type="SAM" id="MobiDB-lite"/>
    </source>
</evidence>
<dbReference type="Proteomes" id="UP000178759">
    <property type="component" value="Unassembled WGS sequence"/>
</dbReference>
<proteinExistence type="predicted"/>
<dbReference type="STRING" id="1798392.A3A79_00085"/>
<protein>
    <submittedName>
        <fullName evidence="2">Uncharacterized protein</fullName>
    </submittedName>
</protein>
<dbReference type="EMBL" id="MFJV01000001">
    <property type="protein sequence ID" value="OGG23608.1"/>
    <property type="molecule type" value="Genomic_DNA"/>
</dbReference>
<evidence type="ECO:0000313" key="3">
    <source>
        <dbReference type="Proteomes" id="UP000178759"/>
    </source>
</evidence>